<reference evidence="1" key="1">
    <citation type="journal article" date="2014" name="Int. J. Syst. Evol. Microbiol.">
        <title>Complete genome sequence of Corynebacterium casei LMG S-19264T (=DSM 44701T), isolated from a smear-ripened cheese.</title>
        <authorList>
            <consortium name="US DOE Joint Genome Institute (JGI-PGF)"/>
            <person name="Walter F."/>
            <person name="Albersmeier A."/>
            <person name="Kalinowski J."/>
            <person name="Ruckert C."/>
        </authorList>
    </citation>
    <scope>NUCLEOTIDE SEQUENCE</scope>
    <source>
        <strain evidence="1">CGMCC 1.15725</strain>
    </source>
</reference>
<dbReference type="SUPFAM" id="SSF56235">
    <property type="entry name" value="N-terminal nucleophile aminohydrolases (Ntn hydrolases)"/>
    <property type="match status" value="1"/>
</dbReference>
<dbReference type="Pfam" id="PF01019">
    <property type="entry name" value="G_glu_transpept"/>
    <property type="match status" value="1"/>
</dbReference>
<dbReference type="InterPro" id="IPR029055">
    <property type="entry name" value="Ntn_hydrolases_N"/>
</dbReference>
<dbReference type="InterPro" id="IPR043137">
    <property type="entry name" value="GGT_ssub_C"/>
</dbReference>
<dbReference type="Gene3D" id="3.60.20.40">
    <property type="match status" value="1"/>
</dbReference>
<reference evidence="1" key="2">
    <citation type="submission" date="2020-09" db="EMBL/GenBank/DDBJ databases">
        <authorList>
            <person name="Sun Q."/>
            <person name="Zhou Y."/>
        </authorList>
    </citation>
    <scope>NUCLEOTIDE SEQUENCE</scope>
    <source>
        <strain evidence="1">CGMCC 1.15725</strain>
    </source>
</reference>
<gene>
    <name evidence="1" type="primary">ggt</name>
    <name evidence="1" type="ORF">GCM10011611_48260</name>
</gene>
<accession>A0A8J3E5J1</accession>
<proteinExistence type="predicted"/>
<dbReference type="AlphaFoldDB" id="A0A8J3E5J1"/>
<dbReference type="EMBL" id="BMJQ01000014">
    <property type="protein sequence ID" value="GGF36178.1"/>
    <property type="molecule type" value="Genomic_DNA"/>
</dbReference>
<dbReference type="InterPro" id="IPR052896">
    <property type="entry name" value="GGT-like_enzyme"/>
</dbReference>
<protein>
    <submittedName>
        <fullName evidence="1">Gamma-glutamyltranspeptidase</fullName>
    </submittedName>
</protein>
<dbReference type="PRINTS" id="PR01210">
    <property type="entry name" value="GGTRANSPTASE"/>
</dbReference>
<name>A0A8J3E5J1_9PROT</name>
<sequence length="610" mass="65672">MFTTRPEIRGTFGVVSSTHWLASGAGMAVLERGGNAFDAAVAAGFVLQVVEPHLNGPLGEVPILAWNAKRGAAQAICGQGTAPAAATIEAFRNDGYDIIPGSGLVAATVPGSFDAWMSLLLEHGTWRLRDVMDFAIGYAETGHPLVPRISAAIGTVRELFETHWPTSAAVYLPHGDVPAPGRLFRNPALAQFYRRLIEEAEAVGSNREAQIERARRVWSQGFVADAIDRFSRKSELMDGAGKRRAGFITGEDMARWRARVEKPVALDHHGWTVLKCGPWSQGPVMLQALAMLDGDDLKSLDPNGPEFIHLVIEALKLAMADREAWYADPDFVDVPLAALLSREYAAERRRLIGDGASHELRPGRPAGRTPVLPARPDLASAPVAALGGSAGEPTMARLTGDRAELQTAADGTTRGDTCHVDVIDRWGNMVAATPSGGWFQSSPVVPELGVCLGVRGQMFWLDPTVPGALAPGKRPRTTLTPSMALKDGQPTLAFGTPGGDQQDQWQTLFFLRHAHHGLNLQEAIDAPSCHSDHVTSSFWPRHAQPGSLTLERRFPAATIEALAQKGHRVEVGDDWSEGRLSACAIERDGDQRLLKAGANPRGMQGYAMGR</sequence>
<dbReference type="Proteomes" id="UP000646365">
    <property type="component" value="Unassembled WGS sequence"/>
</dbReference>
<comment type="caution">
    <text evidence="1">The sequence shown here is derived from an EMBL/GenBank/DDBJ whole genome shotgun (WGS) entry which is preliminary data.</text>
</comment>
<dbReference type="Gene3D" id="1.10.246.130">
    <property type="match status" value="1"/>
</dbReference>
<keyword evidence="2" id="KW-1185">Reference proteome</keyword>
<evidence type="ECO:0000313" key="1">
    <source>
        <dbReference type="EMBL" id="GGF36178.1"/>
    </source>
</evidence>
<dbReference type="PANTHER" id="PTHR43881:SF1">
    <property type="entry name" value="GAMMA-GLUTAMYLTRANSPEPTIDASE (AFU_ORTHOLOGUE AFUA_4G13580)"/>
    <property type="match status" value="1"/>
</dbReference>
<dbReference type="PANTHER" id="PTHR43881">
    <property type="entry name" value="GAMMA-GLUTAMYLTRANSPEPTIDASE (AFU_ORTHOLOGUE AFUA_4G13580)"/>
    <property type="match status" value="1"/>
</dbReference>
<evidence type="ECO:0000313" key="2">
    <source>
        <dbReference type="Proteomes" id="UP000646365"/>
    </source>
</evidence>
<dbReference type="RefSeq" id="WP_189050587.1">
    <property type="nucleotide sequence ID" value="NZ_BMJQ01000014.1"/>
</dbReference>
<organism evidence="1 2">
    <name type="scientific">Aliidongia dinghuensis</name>
    <dbReference type="NCBI Taxonomy" id="1867774"/>
    <lineage>
        <taxon>Bacteria</taxon>
        <taxon>Pseudomonadati</taxon>
        <taxon>Pseudomonadota</taxon>
        <taxon>Alphaproteobacteria</taxon>
        <taxon>Rhodospirillales</taxon>
        <taxon>Dongiaceae</taxon>
        <taxon>Aliidongia</taxon>
    </lineage>
</organism>
<dbReference type="InterPro" id="IPR043138">
    <property type="entry name" value="GGT_lsub"/>
</dbReference>